<organism evidence="13 14">
    <name type="scientific">Hanseniaspora osmophila</name>
    <dbReference type="NCBI Taxonomy" id="56408"/>
    <lineage>
        <taxon>Eukaryota</taxon>
        <taxon>Fungi</taxon>
        <taxon>Dikarya</taxon>
        <taxon>Ascomycota</taxon>
        <taxon>Saccharomycotina</taxon>
        <taxon>Saccharomycetes</taxon>
        <taxon>Saccharomycodales</taxon>
        <taxon>Saccharomycodaceae</taxon>
        <taxon>Hanseniaspora</taxon>
    </lineage>
</organism>
<dbReference type="GO" id="GO:0016226">
    <property type="term" value="P:iron-sulfur cluster assembly"/>
    <property type="evidence" value="ECO:0007669"/>
    <property type="project" value="InterPro"/>
</dbReference>
<dbReference type="EC" id="1.16.3.1" evidence="3"/>
<protein>
    <recommendedName>
        <fullName evidence="3">ferroxidase</fullName>
        <ecNumber evidence="3">1.16.3.1</ecNumber>
    </recommendedName>
</protein>
<dbReference type="InterPro" id="IPR036524">
    <property type="entry name" value="Frataxin/CyaY_sf"/>
</dbReference>
<dbReference type="GO" id="GO:0008198">
    <property type="term" value="F:ferrous iron binding"/>
    <property type="evidence" value="ECO:0007669"/>
    <property type="project" value="TreeGrafter"/>
</dbReference>
<evidence type="ECO:0000256" key="3">
    <source>
        <dbReference type="ARBA" id="ARBA00013107"/>
    </source>
</evidence>
<dbReference type="PROSITE" id="PS01344">
    <property type="entry name" value="FRATAXIN_1"/>
    <property type="match status" value="1"/>
</dbReference>
<proteinExistence type="inferred from homology"/>
<evidence type="ECO:0000256" key="1">
    <source>
        <dbReference type="ARBA" id="ARBA00004173"/>
    </source>
</evidence>
<dbReference type="PANTHER" id="PTHR16821">
    <property type="entry name" value="FRATAXIN"/>
    <property type="match status" value="1"/>
</dbReference>
<evidence type="ECO:0000256" key="5">
    <source>
        <dbReference type="ARBA" id="ARBA00022448"/>
    </source>
</evidence>
<keyword evidence="14" id="KW-1185">Reference proteome</keyword>
<dbReference type="Proteomes" id="UP000095728">
    <property type="component" value="Unassembled WGS sequence"/>
</dbReference>
<dbReference type="FunCoup" id="A0A1E5RN45">
    <property type="interactions" value="379"/>
</dbReference>
<dbReference type="Pfam" id="PF01491">
    <property type="entry name" value="Frataxin_Cyay"/>
    <property type="match status" value="1"/>
</dbReference>
<evidence type="ECO:0000256" key="12">
    <source>
        <dbReference type="ARBA" id="ARBA00047990"/>
    </source>
</evidence>
<dbReference type="GO" id="GO:0006879">
    <property type="term" value="P:intracellular iron ion homeostasis"/>
    <property type="evidence" value="ECO:0007669"/>
    <property type="project" value="UniProtKB-KW"/>
</dbReference>
<dbReference type="AlphaFoldDB" id="A0A1E5RN45"/>
<reference evidence="14" key="1">
    <citation type="journal article" date="2016" name="Genome Announc.">
        <title>Genome sequences of three species of Hanseniaspora isolated from spontaneous wine fermentations.</title>
        <authorList>
            <person name="Sternes P.R."/>
            <person name="Lee D."/>
            <person name="Kutyna D.R."/>
            <person name="Borneman A.R."/>
        </authorList>
    </citation>
    <scope>NUCLEOTIDE SEQUENCE [LARGE SCALE GENOMIC DNA]</scope>
    <source>
        <strain evidence="14">AWRI3579</strain>
    </source>
</reference>
<evidence type="ECO:0000313" key="14">
    <source>
        <dbReference type="Proteomes" id="UP000095728"/>
    </source>
</evidence>
<name>A0A1E5RN45_9ASCO</name>
<dbReference type="GO" id="GO:0034986">
    <property type="term" value="F:iron chaperone activity"/>
    <property type="evidence" value="ECO:0007669"/>
    <property type="project" value="TreeGrafter"/>
</dbReference>
<keyword evidence="6" id="KW-0410">Iron transport</keyword>
<keyword evidence="9" id="KW-0408">Iron</keyword>
<dbReference type="GO" id="GO:0008199">
    <property type="term" value="F:ferric iron binding"/>
    <property type="evidence" value="ECO:0007669"/>
    <property type="project" value="InterPro"/>
</dbReference>
<dbReference type="OrthoDB" id="1897642at2759"/>
<accession>A0A1E5RN45</accession>
<dbReference type="STRING" id="56408.A0A1E5RN45"/>
<evidence type="ECO:0000256" key="10">
    <source>
        <dbReference type="ARBA" id="ARBA00023065"/>
    </source>
</evidence>
<comment type="catalytic activity">
    <reaction evidence="12">
        <text>4 Fe(2+) + O2 + 4 H(+) = 4 Fe(3+) + 2 H2O</text>
        <dbReference type="Rhea" id="RHEA:11148"/>
        <dbReference type="ChEBI" id="CHEBI:15377"/>
        <dbReference type="ChEBI" id="CHEBI:15378"/>
        <dbReference type="ChEBI" id="CHEBI:15379"/>
        <dbReference type="ChEBI" id="CHEBI:29033"/>
        <dbReference type="ChEBI" id="CHEBI:29034"/>
        <dbReference type="EC" id="1.16.3.1"/>
    </reaction>
</comment>
<dbReference type="GO" id="GO:0005739">
    <property type="term" value="C:mitochondrion"/>
    <property type="evidence" value="ECO:0007669"/>
    <property type="project" value="UniProtKB-SubCell"/>
</dbReference>
<keyword evidence="11" id="KW-0496">Mitochondrion</keyword>
<evidence type="ECO:0000256" key="7">
    <source>
        <dbReference type="ARBA" id="ARBA00022946"/>
    </source>
</evidence>
<evidence type="ECO:0000256" key="9">
    <source>
        <dbReference type="ARBA" id="ARBA00023004"/>
    </source>
</evidence>
<keyword evidence="10" id="KW-0406">Ion transport</keyword>
<dbReference type="Gene3D" id="3.30.920.10">
    <property type="entry name" value="Frataxin/CyaY"/>
    <property type="match status" value="1"/>
</dbReference>
<dbReference type="SUPFAM" id="SSF55387">
    <property type="entry name" value="Frataxin/Nqo15-like"/>
    <property type="match status" value="1"/>
</dbReference>
<evidence type="ECO:0000256" key="11">
    <source>
        <dbReference type="ARBA" id="ARBA00023128"/>
    </source>
</evidence>
<comment type="subcellular location">
    <subcellularLocation>
        <location evidence="1">Mitochondrion</location>
    </subcellularLocation>
</comment>
<comment type="similarity">
    <text evidence="2">Belongs to the frataxin family.</text>
</comment>
<keyword evidence="7" id="KW-0809">Transit peptide</keyword>
<keyword evidence="8" id="KW-0560">Oxidoreductase</keyword>
<dbReference type="NCBIfam" id="TIGR03422">
    <property type="entry name" value="mito_frataxin"/>
    <property type="match status" value="1"/>
</dbReference>
<keyword evidence="5" id="KW-0813">Transport</keyword>
<comment type="caution">
    <text evidence="13">The sequence shown here is derived from an EMBL/GenBank/DDBJ whole genome shotgun (WGS) entry which is preliminary data.</text>
</comment>
<dbReference type="EMBL" id="LPNM01000005">
    <property type="protein sequence ID" value="OEJ88307.1"/>
    <property type="molecule type" value="Genomic_DNA"/>
</dbReference>
<dbReference type="SMART" id="SM01219">
    <property type="entry name" value="Frataxin_Cyay"/>
    <property type="match status" value="1"/>
</dbReference>
<evidence type="ECO:0000256" key="4">
    <source>
        <dbReference type="ARBA" id="ARBA00022434"/>
    </source>
</evidence>
<dbReference type="GO" id="GO:0004322">
    <property type="term" value="F:ferroxidase activity"/>
    <property type="evidence" value="ECO:0007669"/>
    <property type="project" value="UniProtKB-EC"/>
</dbReference>
<dbReference type="InParanoid" id="A0A1E5RN45"/>
<dbReference type="GO" id="GO:0051537">
    <property type="term" value="F:2 iron, 2 sulfur cluster binding"/>
    <property type="evidence" value="ECO:0007669"/>
    <property type="project" value="TreeGrafter"/>
</dbReference>
<dbReference type="PROSITE" id="PS50810">
    <property type="entry name" value="FRATAXIN_2"/>
    <property type="match status" value="1"/>
</dbReference>
<dbReference type="InterPro" id="IPR017789">
    <property type="entry name" value="Frataxin"/>
</dbReference>
<dbReference type="PRINTS" id="PR00904">
    <property type="entry name" value="FRATAXIN"/>
</dbReference>
<dbReference type="GO" id="GO:0006826">
    <property type="term" value="P:iron ion transport"/>
    <property type="evidence" value="ECO:0007669"/>
    <property type="project" value="UniProtKB-KW"/>
</dbReference>
<dbReference type="NCBIfam" id="TIGR03421">
    <property type="entry name" value="FeS_CyaY"/>
    <property type="match status" value="1"/>
</dbReference>
<dbReference type="PANTHER" id="PTHR16821:SF2">
    <property type="entry name" value="FRATAXIN, MITOCHONDRIAL"/>
    <property type="match status" value="1"/>
</dbReference>
<dbReference type="InterPro" id="IPR002908">
    <property type="entry name" value="Frataxin/CyaY"/>
</dbReference>
<gene>
    <name evidence="13" type="ORF">AWRI3579_g877</name>
</gene>
<evidence type="ECO:0000256" key="2">
    <source>
        <dbReference type="ARBA" id="ARBA00008183"/>
    </source>
</evidence>
<evidence type="ECO:0000256" key="6">
    <source>
        <dbReference type="ARBA" id="ARBA00022496"/>
    </source>
</evidence>
<sequence length="194" mass="21943">MKKSITKTLSKSRPSLLSNLPYLPKWHCALYTLPNILVNKSSVVEAHPNSARRYFQSTSIKKNTNTGGSASTTGLSVPEEILKLTQEQYQKVSDMYLESLLDELEAISEENYDLIPEVELNQGVLNFEIKGKGSYVVNKQPPNKQIWLSSPISGPNRFDFYQNNWISLRDNTNLTKIINKELQEASNGKYSLSI</sequence>
<evidence type="ECO:0000256" key="8">
    <source>
        <dbReference type="ARBA" id="ARBA00023002"/>
    </source>
</evidence>
<dbReference type="InterPro" id="IPR020895">
    <property type="entry name" value="Frataxin_CS"/>
</dbReference>
<keyword evidence="4" id="KW-0409">Iron storage</keyword>
<evidence type="ECO:0000313" key="13">
    <source>
        <dbReference type="EMBL" id="OEJ88307.1"/>
    </source>
</evidence>